<evidence type="ECO:0000259" key="4">
    <source>
        <dbReference type="PROSITE" id="PS50949"/>
    </source>
</evidence>
<protein>
    <submittedName>
        <fullName evidence="5">GntR family transcriptional regulator</fullName>
    </submittedName>
</protein>
<dbReference type="Pfam" id="PF07729">
    <property type="entry name" value="FCD"/>
    <property type="match status" value="1"/>
</dbReference>
<keyword evidence="3" id="KW-0804">Transcription</keyword>
<keyword evidence="1" id="KW-0805">Transcription regulation</keyword>
<dbReference type="PANTHER" id="PTHR43537:SF45">
    <property type="entry name" value="GNTR FAMILY REGULATORY PROTEIN"/>
    <property type="match status" value="1"/>
</dbReference>
<gene>
    <name evidence="5" type="ORF">B8W66_12620</name>
</gene>
<dbReference type="PROSITE" id="PS50949">
    <property type="entry name" value="HTH_GNTR"/>
    <property type="match status" value="1"/>
</dbReference>
<evidence type="ECO:0000256" key="1">
    <source>
        <dbReference type="ARBA" id="ARBA00023015"/>
    </source>
</evidence>
<dbReference type="InterPro" id="IPR011711">
    <property type="entry name" value="GntR_C"/>
</dbReference>
<dbReference type="SMART" id="SM00345">
    <property type="entry name" value="HTH_GNTR"/>
    <property type="match status" value="1"/>
</dbReference>
<keyword evidence="6" id="KW-1185">Reference proteome</keyword>
<proteinExistence type="predicted"/>
<reference evidence="5 6" key="1">
    <citation type="submission" date="2017-04" db="EMBL/GenBank/DDBJ databases">
        <title>The new phylogeny of genus Mycobacterium.</title>
        <authorList>
            <person name="Tortoli E."/>
            <person name="Trovato A."/>
            <person name="Cirillo D.M."/>
        </authorList>
    </citation>
    <scope>NUCLEOTIDE SEQUENCE [LARGE SCALE GENOMIC DNA]</scope>
    <source>
        <strain evidence="5 6">TBL 1200985</strain>
    </source>
</reference>
<dbReference type="EMBL" id="NCXP01000013">
    <property type="protein sequence ID" value="OSC40527.1"/>
    <property type="molecule type" value="Genomic_DNA"/>
</dbReference>
<feature type="domain" description="HTH gntR-type" evidence="4">
    <location>
        <begin position="15"/>
        <end position="82"/>
    </location>
</feature>
<dbReference type="InterPro" id="IPR000524">
    <property type="entry name" value="Tscrpt_reg_HTH_GntR"/>
</dbReference>
<dbReference type="Gene3D" id="1.10.10.10">
    <property type="entry name" value="Winged helix-like DNA-binding domain superfamily/Winged helix DNA-binding domain"/>
    <property type="match status" value="1"/>
</dbReference>
<dbReference type="Pfam" id="PF00392">
    <property type="entry name" value="GntR"/>
    <property type="match status" value="1"/>
</dbReference>
<evidence type="ECO:0000256" key="2">
    <source>
        <dbReference type="ARBA" id="ARBA00023125"/>
    </source>
</evidence>
<dbReference type="Gene3D" id="1.20.120.530">
    <property type="entry name" value="GntR ligand-binding domain-like"/>
    <property type="match status" value="1"/>
</dbReference>
<dbReference type="AlphaFoldDB" id="A0A1X2LUD4"/>
<evidence type="ECO:0000313" key="6">
    <source>
        <dbReference type="Proteomes" id="UP000193247"/>
    </source>
</evidence>
<dbReference type="InterPro" id="IPR036388">
    <property type="entry name" value="WH-like_DNA-bd_sf"/>
</dbReference>
<dbReference type="GO" id="GO:0003700">
    <property type="term" value="F:DNA-binding transcription factor activity"/>
    <property type="evidence" value="ECO:0007669"/>
    <property type="project" value="InterPro"/>
</dbReference>
<name>A0A1X2LUD4_9MYCO</name>
<dbReference type="SUPFAM" id="SSF48008">
    <property type="entry name" value="GntR ligand-binding domain-like"/>
    <property type="match status" value="1"/>
</dbReference>
<dbReference type="RefSeq" id="WP_085325361.1">
    <property type="nucleotide sequence ID" value="NZ_NCXP01000013.1"/>
</dbReference>
<evidence type="ECO:0000256" key="3">
    <source>
        <dbReference type="ARBA" id="ARBA00023163"/>
    </source>
</evidence>
<comment type="caution">
    <text evidence="5">The sequence shown here is derived from an EMBL/GenBank/DDBJ whole genome shotgun (WGS) entry which is preliminary data.</text>
</comment>
<dbReference type="Proteomes" id="UP000193247">
    <property type="component" value="Unassembled WGS sequence"/>
</dbReference>
<dbReference type="InterPro" id="IPR008920">
    <property type="entry name" value="TF_FadR/GntR_C"/>
</dbReference>
<dbReference type="SUPFAM" id="SSF46785">
    <property type="entry name" value="Winged helix' DNA-binding domain"/>
    <property type="match status" value="1"/>
</dbReference>
<dbReference type="InterPro" id="IPR036390">
    <property type="entry name" value="WH_DNA-bd_sf"/>
</dbReference>
<sequence length="238" mass="26598">MSTATATAMDTEHAARLCDSVYTTLRAELMNGAVPLYQRITEPKVAARFRMSRTPVREALARLCADGLLQRQEFGFSPVRPSIPLIRDLYELRITLELAGIQRAITNPGVAHDREILLAEMQRWKALRADPPVQEPGFVVVDEQFHVALLTAAGNGELVRTLESVNARIRHVRMYDFMVNNRIEVTIAEHLEILDAVLAGGLDQARDLLHRHIGESLDVVLDRVTRAIVAMSLASEQE</sequence>
<dbReference type="STRING" id="1430326.B8W66_12620"/>
<accession>A0A1X2LUD4</accession>
<keyword evidence="2" id="KW-0238">DNA-binding</keyword>
<organism evidence="5 6">
    <name type="scientific">Mycobacterium decipiens</name>
    <dbReference type="NCBI Taxonomy" id="1430326"/>
    <lineage>
        <taxon>Bacteria</taxon>
        <taxon>Bacillati</taxon>
        <taxon>Actinomycetota</taxon>
        <taxon>Actinomycetes</taxon>
        <taxon>Mycobacteriales</taxon>
        <taxon>Mycobacteriaceae</taxon>
        <taxon>Mycobacterium</taxon>
    </lineage>
</organism>
<dbReference type="SMART" id="SM00895">
    <property type="entry name" value="FCD"/>
    <property type="match status" value="1"/>
</dbReference>
<evidence type="ECO:0000313" key="5">
    <source>
        <dbReference type="EMBL" id="OSC40527.1"/>
    </source>
</evidence>
<dbReference type="PANTHER" id="PTHR43537">
    <property type="entry name" value="TRANSCRIPTIONAL REGULATOR, GNTR FAMILY"/>
    <property type="match status" value="1"/>
</dbReference>
<dbReference type="GO" id="GO:0003677">
    <property type="term" value="F:DNA binding"/>
    <property type="evidence" value="ECO:0007669"/>
    <property type="project" value="UniProtKB-KW"/>
</dbReference>